<dbReference type="RefSeq" id="WP_084227281.1">
    <property type="nucleotide sequence ID" value="NZ_CP054698.1"/>
</dbReference>
<keyword evidence="1" id="KW-0812">Transmembrane</keyword>
<keyword evidence="1" id="KW-0472">Membrane</keyword>
<feature type="transmembrane region" description="Helical" evidence="1">
    <location>
        <begin position="34"/>
        <end position="54"/>
    </location>
</feature>
<dbReference type="AlphaFoldDB" id="A0A7D7QAU2"/>
<proteinExistence type="predicted"/>
<dbReference type="Proteomes" id="UP000514713">
    <property type="component" value="Chromosome"/>
</dbReference>
<sequence>MPTIKRKQLIWIFFLLLGLGYFSAMSNLEIHNFWKSLIVLMPMQVGAIVYVTYLRWSRQ</sequence>
<accession>A0A7D7QAU2</accession>
<evidence type="ECO:0000313" key="2">
    <source>
        <dbReference type="EMBL" id="QMS90457.1"/>
    </source>
</evidence>
<protein>
    <submittedName>
        <fullName evidence="2">Uncharacterized protein</fullName>
    </submittedName>
</protein>
<organism evidence="2 3">
    <name type="scientific">Nostoc edaphicum CCNP1411</name>
    <dbReference type="NCBI Taxonomy" id="1472755"/>
    <lineage>
        <taxon>Bacteria</taxon>
        <taxon>Bacillati</taxon>
        <taxon>Cyanobacteriota</taxon>
        <taxon>Cyanophyceae</taxon>
        <taxon>Nostocales</taxon>
        <taxon>Nostocaceae</taxon>
        <taxon>Nostoc</taxon>
    </lineage>
</organism>
<keyword evidence="3" id="KW-1185">Reference proteome</keyword>
<evidence type="ECO:0000256" key="1">
    <source>
        <dbReference type="SAM" id="Phobius"/>
    </source>
</evidence>
<name>A0A7D7QAU2_9NOSO</name>
<dbReference type="EMBL" id="CP054698">
    <property type="protein sequence ID" value="QMS90457.1"/>
    <property type="molecule type" value="Genomic_DNA"/>
</dbReference>
<dbReference type="KEGG" id="ned:HUN01_23815"/>
<keyword evidence="1" id="KW-1133">Transmembrane helix</keyword>
<evidence type="ECO:0000313" key="3">
    <source>
        <dbReference type="Proteomes" id="UP000514713"/>
    </source>
</evidence>
<reference evidence="3" key="1">
    <citation type="submission" date="2020-06" db="EMBL/GenBank/DDBJ databases">
        <title>Nostoc edaphicum CCNP1411 genome.</title>
        <authorList>
            <person name="Fidor A."/>
            <person name="Grabski M."/>
            <person name="Gawor J."/>
            <person name="Gromadka R."/>
            <person name="Wegrzyn G."/>
            <person name="Mazur-Marzec H."/>
        </authorList>
    </citation>
    <scope>NUCLEOTIDE SEQUENCE [LARGE SCALE GENOMIC DNA]</scope>
    <source>
        <strain evidence="3">CCNP1411</strain>
    </source>
</reference>
<gene>
    <name evidence="2" type="ORF">HUN01_23815</name>
</gene>